<name>A0A5J9TKB2_9POAL</name>
<dbReference type="Gene3D" id="3.40.50.150">
    <property type="entry name" value="Vaccinia Virus protein VP39"/>
    <property type="match status" value="1"/>
</dbReference>
<comment type="caution">
    <text evidence="2">The sequence shown here is derived from an EMBL/GenBank/DDBJ whole genome shotgun (WGS) entry which is preliminary data.</text>
</comment>
<dbReference type="Gramene" id="TVU11866">
    <property type="protein sequence ID" value="TVU11866"/>
    <property type="gene ID" value="EJB05_45475"/>
</dbReference>
<dbReference type="SUPFAM" id="SSF53335">
    <property type="entry name" value="S-adenosyl-L-methionine-dependent methyltransferases"/>
    <property type="match status" value="1"/>
</dbReference>
<dbReference type="PANTHER" id="PTHR31009">
    <property type="entry name" value="S-ADENOSYL-L-METHIONINE:CARBOXYL METHYLTRANSFERASE FAMILY PROTEIN"/>
    <property type="match status" value="1"/>
</dbReference>
<comment type="similarity">
    <text evidence="1">Belongs to the methyltransferase superfamily. Type-7 methyltransferase family. SABATH subfamily.</text>
</comment>
<dbReference type="AlphaFoldDB" id="A0A5J9TKB2"/>
<sequence length="209" mass="23758">MEGTSKTPQDERDIYITKTSSPSVVKLCQEQFRKDFSLFLKLRYEELVVDGQMVLTFIGKKNEDVLGGDSNHHLYGLLAQSLQSLVEKGLVQKEKLESFYVPVYSPSVHEVEEVVRQSGLFDINHLQFFETNWDPYDDDLESDVLHDSVQSGENVAKCLRAVMESLVASHFGDTILDMLFAEYAGRVAKHLTEDKIKHAIIVVSLKKVF</sequence>
<dbReference type="Proteomes" id="UP000324897">
    <property type="component" value="Chromosome 3"/>
</dbReference>
<accession>A0A5J9TKB2</accession>
<reference evidence="2 3" key="1">
    <citation type="journal article" date="2019" name="Sci. Rep.">
        <title>A high-quality genome of Eragrostis curvula grass provides insights into Poaceae evolution and supports new strategies to enhance forage quality.</title>
        <authorList>
            <person name="Carballo J."/>
            <person name="Santos B.A.C.M."/>
            <person name="Zappacosta D."/>
            <person name="Garbus I."/>
            <person name="Selva J.P."/>
            <person name="Gallo C.A."/>
            <person name="Diaz A."/>
            <person name="Albertini E."/>
            <person name="Caccamo M."/>
            <person name="Echenique V."/>
        </authorList>
    </citation>
    <scope>NUCLEOTIDE SEQUENCE [LARGE SCALE GENOMIC DNA]</scope>
    <source>
        <strain evidence="3">cv. Victoria</strain>
        <tissue evidence="2">Leaf</tissue>
    </source>
</reference>
<dbReference type="InterPro" id="IPR029063">
    <property type="entry name" value="SAM-dependent_MTases_sf"/>
</dbReference>
<gene>
    <name evidence="2" type="ORF">EJB05_45475</name>
</gene>
<dbReference type="GO" id="GO:0008168">
    <property type="term" value="F:methyltransferase activity"/>
    <property type="evidence" value="ECO:0007669"/>
    <property type="project" value="InterPro"/>
</dbReference>
<evidence type="ECO:0000313" key="2">
    <source>
        <dbReference type="EMBL" id="TVU11866.1"/>
    </source>
</evidence>
<dbReference type="EMBL" id="RWGY01000039">
    <property type="protein sequence ID" value="TVU11866.1"/>
    <property type="molecule type" value="Genomic_DNA"/>
</dbReference>
<evidence type="ECO:0000256" key="1">
    <source>
        <dbReference type="ARBA" id="ARBA00008908"/>
    </source>
</evidence>
<keyword evidence="3" id="KW-1185">Reference proteome</keyword>
<protein>
    <submittedName>
        <fullName evidence="2">Uncharacterized protein</fullName>
    </submittedName>
</protein>
<proteinExistence type="inferred from homology"/>
<dbReference type="Pfam" id="PF03492">
    <property type="entry name" value="Methyltransf_7"/>
    <property type="match status" value="1"/>
</dbReference>
<evidence type="ECO:0000313" key="3">
    <source>
        <dbReference type="Proteomes" id="UP000324897"/>
    </source>
</evidence>
<dbReference type="OrthoDB" id="742322at2759"/>
<dbReference type="InterPro" id="IPR005299">
    <property type="entry name" value="MeTrfase_7"/>
</dbReference>
<organism evidence="2 3">
    <name type="scientific">Eragrostis curvula</name>
    <name type="common">weeping love grass</name>
    <dbReference type="NCBI Taxonomy" id="38414"/>
    <lineage>
        <taxon>Eukaryota</taxon>
        <taxon>Viridiplantae</taxon>
        <taxon>Streptophyta</taxon>
        <taxon>Embryophyta</taxon>
        <taxon>Tracheophyta</taxon>
        <taxon>Spermatophyta</taxon>
        <taxon>Magnoliopsida</taxon>
        <taxon>Liliopsida</taxon>
        <taxon>Poales</taxon>
        <taxon>Poaceae</taxon>
        <taxon>PACMAD clade</taxon>
        <taxon>Chloridoideae</taxon>
        <taxon>Eragrostideae</taxon>
        <taxon>Eragrostidinae</taxon>
        <taxon>Eragrostis</taxon>
    </lineage>
</organism>